<reference evidence="1" key="1">
    <citation type="submission" date="2022-08" db="UniProtKB">
        <authorList>
            <consortium name="EnsemblMetazoa"/>
        </authorList>
    </citation>
    <scope>IDENTIFICATION</scope>
    <source>
        <strain evidence="1">EBRO</strain>
    </source>
</reference>
<organism evidence="1">
    <name type="scientific">Anopheles atroparvus</name>
    <name type="common">European mosquito</name>
    <dbReference type="NCBI Taxonomy" id="41427"/>
    <lineage>
        <taxon>Eukaryota</taxon>
        <taxon>Metazoa</taxon>
        <taxon>Ecdysozoa</taxon>
        <taxon>Arthropoda</taxon>
        <taxon>Hexapoda</taxon>
        <taxon>Insecta</taxon>
        <taxon>Pterygota</taxon>
        <taxon>Neoptera</taxon>
        <taxon>Endopterygota</taxon>
        <taxon>Diptera</taxon>
        <taxon>Nematocera</taxon>
        <taxon>Culicoidea</taxon>
        <taxon>Culicidae</taxon>
        <taxon>Anophelinae</taxon>
        <taxon>Anopheles</taxon>
    </lineage>
</organism>
<proteinExistence type="predicted"/>
<sequence>MEPFAGIVLSLLLAPTLASHRFMEETATHCFDQRGIALGWVQPFSFCGILTVIVEGLGPSPNYFPMKLYSGCMMACASADQQQVHLQFKWCSNITEPALMLPEYIHDLDITVAKHRDLYKFYGCGETFRAMFEIVGNSTCYESSCRPQMAFVGQLDEMRRTYGFHSDYATDKQRQRSGAILGRSMAPTGYPKGWFTALFTSFITQSVQSRTVGNIDQSMDRLAVAGLLLASCAFPVSGIMVLDAQELDCSKPAGVPLNQIEPFQVCGELMEIVEGESATLNYYPLASNQGSTTACVEVNVSLVYFAIDWCSKLVMPVLMLNRYIQQVDFSVDRDPNVYMFFGCSDRYRTKFQIMPNVTSPNKTDCLTVVTYARDRNEPRALKHSRKSKMWAGNQAIFNTPEKITNGLENVGPMGLPSHWVTVLFALRNNLAGRNLVREGCVGLPVQQANVDVGDEPSEALGHLLILRQVAVLGPAVGDDRDWAREVNLALDVGTIREGNLLEELPSRSNAVDANALLWHELLKAGRPRWWLHDRVQETCHYGFGQMLSTTQ</sequence>
<name>A0A182IW35_ANOAO</name>
<protein>
    <submittedName>
        <fullName evidence="1">Uncharacterized protein</fullName>
    </submittedName>
</protein>
<dbReference type="AlphaFoldDB" id="A0A182IW35"/>
<dbReference type="VEuPathDB" id="VectorBase:AATE006594"/>
<evidence type="ECO:0000313" key="1">
    <source>
        <dbReference type="EnsemblMetazoa" id="AATE006594-PA.1"/>
    </source>
</evidence>
<accession>A0A182IW35</accession>
<dbReference type="EnsemblMetazoa" id="AATE006594-RA">
    <property type="protein sequence ID" value="AATE006594-PA.1"/>
    <property type="gene ID" value="AATE006594"/>
</dbReference>